<proteinExistence type="predicted"/>
<gene>
    <name evidence="2" type="ORF">SAV31267_089510</name>
</gene>
<protein>
    <recommendedName>
        <fullName evidence="4">Transposase IS4-like domain-containing protein</fullName>
    </recommendedName>
</protein>
<accession>A0A4D4N6G1</accession>
<dbReference type="Proteomes" id="UP000299211">
    <property type="component" value="Unassembled WGS sequence"/>
</dbReference>
<dbReference type="EMBL" id="BJHY01000002">
    <property type="protein sequence ID" value="GDY79466.1"/>
    <property type="molecule type" value="Genomic_DNA"/>
</dbReference>
<name>A0A4D4N6G1_STRAX</name>
<feature type="compositionally biased region" description="Polar residues" evidence="1">
    <location>
        <begin position="160"/>
        <end position="178"/>
    </location>
</feature>
<comment type="caution">
    <text evidence="2">The sequence shown here is derived from an EMBL/GenBank/DDBJ whole genome shotgun (WGS) entry which is preliminary data.</text>
</comment>
<evidence type="ECO:0000313" key="2">
    <source>
        <dbReference type="EMBL" id="GDY79466.1"/>
    </source>
</evidence>
<organism evidence="2 3">
    <name type="scientific">Streptomyces avermitilis</name>
    <dbReference type="NCBI Taxonomy" id="33903"/>
    <lineage>
        <taxon>Bacteria</taxon>
        <taxon>Bacillati</taxon>
        <taxon>Actinomycetota</taxon>
        <taxon>Actinomycetes</taxon>
        <taxon>Kitasatosporales</taxon>
        <taxon>Streptomycetaceae</taxon>
        <taxon>Streptomyces</taxon>
    </lineage>
</organism>
<evidence type="ECO:0000256" key="1">
    <source>
        <dbReference type="SAM" id="MobiDB-lite"/>
    </source>
</evidence>
<reference evidence="2 3" key="1">
    <citation type="submission" date="2019-04" db="EMBL/GenBank/DDBJ databases">
        <title>Draft genome sequences of Streptomyces avermitilis ATCC 31267.</title>
        <authorList>
            <person name="Komaki H."/>
            <person name="Tamura T."/>
            <person name="Hosoyama A."/>
        </authorList>
    </citation>
    <scope>NUCLEOTIDE SEQUENCE [LARGE SCALE GENOMIC DNA]</scope>
    <source>
        <strain evidence="2 3">ATCC 31267</strain>
    </source>
</reference>
<evidence type="ECO:0008006" key="4">
    <source>
        <dbReference type="Google" id="ProtNLM"/>
    </source>
</evidence>
<dbReference type="GeneID" id="43933258"/>
<feature type="region of interest" description="Disordered" evidence="1">
    <location>
        <begin position="101"/>
        <end position="131"/>
    </location>
</feature>
<dbReference type="AlphaFoldDB" id="A0A4D4N6G1"/>
<dbReference type="RefSeq" id="WP_162604337.1">
    <property type="nucleotide sequence ID" value="NZ_BAABTN010000011.1"/>
</dbReference>
<feature type="region of interest" description="Disordered" evidence="1">
    <location>
        <begin position="148"/>
        <end position="178"/>
    </location>
</feature>
<evidence type="ECO:0000313" key="3">
    <source>
        <dbReference type="Proteomes" id="UP000299211"/>
    </source>
</evidence>
<sequence length="199" mass="21259">MATAPAGLRVIAVDGKAHTHSGTGHGRRESRAIKTCSIADRLGGIAFAHAKLALCVHRHRRLTGKRETRESIYSVTSLDAHQTSPADLAAAIRGHWGVENSSHHIRTSPSPRTPPPSTPAPHPAPWPPSAPRAMAAFRNLAIDAFKASKPATSPRPPGPSATNLNEPSGSWASPTTRTPMELDQALPCYRSLHLTWTHA</sequence>
<feature type="compositionally biased region" description="Pro residues" evidence="1">
    <location>
        <begin position="111"/>
        <end position="130"/>
    </location>
</feature>